<feature type="chain" id="PRO_5004032495" description="alpha-glucosidase" evidence="9">
    <location>
        <begin position="20"/>
        <end position="1008"/>
    </location>
</feature>
<dbReference type="GeneID" id="27906715"/>
<dbReference type="InterPro" id="IPR030458">
    <property type="entry name" value="Glyco_hydro_31_AS"/>
</dbReference>
<keyword evidence="7 8" id="KW-0326">Glycosidase</keyword>
<evidence type="ECO:0000259" key="11">
    <source>
        <dbReference type="Pfam" id="PF21365"/>
    </source>
</evidence>
<dbReference type="EC" id="3.2.1.20" evidence="3"/>
<dbReference type="InterPro" id="IPR030459">
    <property type="entry name" value="Glyco_hydro_31_CS"/>
</dbReference>
<dbReference type="InterPro" id="IPR048395">
    <property type="entry name" value="Glyco_hydro_31_C"/>
</dbReference>
<dbReference type="SUPFAM" id="SSF51011">
    <property type="entry name" value="Glycosyl hydrolase domain"/>
    <property type="match status" value="1"/>
</dbReference>
<accession>M3CJH9</accession>
<keyword evidence="6" id="KW-0325">Glycoprotein</keyword>
<dbReference type="FunFam" id="3.20.20.80:FF:000138">
    <property type="entry name" value="Putative alpha-glucosidase AgdA"/>
    <property type="match status" value="1"/>
</dbReference>
<dbReference type="Gene3D" id="2.60.40.1180">
    <property type="entry name" value="Golgi alpha-mannosidase II"/>
    <property type="match status" value="2"/>
</dbReference>
<dbReference type="RefSeq" id="XP_016762069.1">
    <property type="nucleotide sequence ID" value="XM_016909578.1"/>
</dbReference>
<feature type="domain" description="Glycoside hydrolase family 31 TIM barrel" evidence="10">
    <location>
        <begin position="351"/>
        <end position="779"/>
    </location>
</feature>
<dbReference type="PANTHER" id="PTHR22762:SF133">
    <property type="entry name" value="P-TYPE DOMAIN-CONTAINING PROTEIN"/>
    <property type="match status" value="1"/>
</dbReference>
<dbReference type="Proteomes" id="UP000016931">
    <property type="component" value="Unassembled WGS sequence"/>
</dbReference>
<dbReference type="Gene3D" id="2.60.40.1760">
    <property type="entry name" value="glycosyl hydrolase (family 31)"/>
    <property type="match status" value="1"/>
</dbReference>
<dbReference type="GO" id="GO:0005975">
    <property type="term" value="P:carbohydrate metabolic process"/>
    <property type="evidence" value="ECO:0007669"/>
    <property type="project" value="InterPro"/>
</dbReference>
<dbReference type="CDD" id="cd06602">
    <property type="entry name" value="GH31_MGAM_SI_GAA"/>
    <property type="match status" value="1"/>
</dbReference>
<comment type="similarity">
    <text evidence="2 8">Belongs to the glycosyl hydrolase 31 family.</text>
</comment>
<dbReference type="PROSITE" id="PS00129">
    <property type="entry name" value="GLYCOSYL_HYDROL_F31_1"/>
    <property type="match status" value="1"/>
</dbReference>
<dbReference type="OrthoDB" id="5839090at2759"/>
<dbReference type="PROSITE" id="PS00707">
    <property type="entry name" value="GLYCOSYL_HYDROL_F31_2"/>
    <property type="match status" value="1"/>
</dbReference>
<dbReference type="STRING" id="692275.M3CJH9"/>
<keyword evidence="4 9" id="KW-0732">Signal</keyword>
<dbReference type="EMBL" id="KB456262">
    <property type="protein sequence ID" value="EMF13948.1"/>
    <property type="molecule type" value="Genomic_DNA"/>
</dbReference>
<dbReference type="Pfam" id="PF01055">
    <property type="entry name" value="Glyco_hydro_31_2nd"/>
    <property type="match status" value="1"/>
</dbReference>
<dbReference type="AlphaFoldDB" id="M3CJH9"/>
<keyword evidence="13" id="KW-1185">Reference proteome</keyword>
<protein>
    <recommendedName>
        <fullName evidence="3">alpha-glucosidase</fullName>
        <ecNumber evidence="3">3.2.1.20</ecNumber>
    </recommendedName>
</protein>
<evidence type="ECO:0000256" key="7">
    <source>
        <dbReference type="ARBA" id="ARBA00023295"/>
    </source>
</evidence>
<dbReference type="FunFam" id="2.60.40.1180:FF:000001">
    <property type="entry name" value="Maltase-glucoamylase, intestinal"/>
    <property type="match status" value="1"/>
</dbReference>
<evidence type="ECO:0000259" key="10">
    <source>
        <dbReference type="Pfam" id="PF01055"/>
    </source>
</evidence>
<evidence type="ECO:0000256" key="4">
    <source>
        <dbReference type="ARBA" id="ARBA00022729"/>
    </source>
</evidence>
<evidence type="ECO:0000256" key="3">
    <source>
        <dbReference type="ARBA" id="ARBA00012741"/>
    </source>
</evidence>
<evidence type="ECO:0000313" key="12">
    <source>
        <dbReference type="EMBL" id="EMF13948.1"/>
    </source>
</evidence>
<sequence length="1008" mass="109942">MPRFGWTQAVLAWSSFTLAQHSSSPPADSLGTTVYETSTTGSIASATVSGATSTYSIPFTVPASADIGPNILPNIKDPNAKQAQTLCPGYKAGNVEHTENGFKAVLSLAGTPCNVYGTDIETLALEVDVQSDHRLHVSIQPYYISDSNRTQYLLNEDLVPLPEKGEADSQDIDLQFSWSNEPSFSWAVVRKSTGDVLVDTTGSVLVYENQFVEFVSQLPEDYNLYGMGEQIRGLRLQNNFTATFYAADIGDPIDRNIYGVHPFYLDTRYFEVDEETGAHTSVAGENATAHGDFVGYSHGVFLRNAHGMEALFHPTNITWRSLGGSIDLYIFDGPTQEAVTKQYQQGAIGLPAMQQYWAFGFHQCRWGYKNWSEVEAVVSSYRDFNIPLETVWTDIDYMFQYRNFENDPNTFPYPEGQEFLARLHAAGQHYIPIVDSAIYIPNPNNASDNYSIYTDGNDRGVFLGNPDGSQYIGSVWPGYTVFPDWHANQSVAWWTDSMVGHHKNIPWDGIWIDMSEVSSFCIGSCGTGNLSLNPVHPPFGLPGEPGSEIFGYPEGFNLTNATEAAAAASLSASQDSSVALATPTETSTTAYFAAPAITAGVRNVNTPPYAINNVQGDLAVHAVSPNATHVDGTEEYDVHNLFGHQILNATYQALLEVFPGKRPMIIGRSTFAGSGKWAGHWGGDNTSLWAYMYFSIAQALNFGLFGIPMFGVDTCGFNGNSDEELCNRWMQLSAFFPFYRNHNTLSANSQEAYVWESVADASRKAMAIRYSLLPYMYTLFYQAHTTGSTVMRALAWEFPNDPTLAAIDNQFLLGPGILVTPVLGQGMTSAAGVFPGIAQGEVWYDWYTQEAISAQPGENVTLSAPLGHIPVHVRGGVVFPKQEALYTTAECRNSSWSLLAALNADGAATGTLYVDDGESVSPNATLIVDFTATKGSLYASRRGLYKDTNRLANVAILGVQSEPADVHLNGESCAGVAYNSTSKVLRVTGLQSSTAAGAWAEDWTLTWS</sequence>
<dbReference type="GO" id="GO:0030246">
    <property type="term" value="F:carbohydrate binding"/>
    <property type="evidence" value="ECO:0007669"/>
    <property type="project" value="InterPro"/>
</dbReference>
<dbReference type="SUPFAM" id="SSF51445">
    <property type="entry name" value="(Trans)glycosidases"/>
    <property type="match status" value="1"/>
</dbReference>
<dbReference type="Pfam" id="PF21365">
    <property type="entry name" value="Glyco_hydro_31_3rd"/>
    <property type="match status" value="1"/>
</dbReference>
<dbReference type="InterPro" id="IPR013780">
    <property type="entry name" value="Glyco_hydro_b"/>
</dbReference>
<evidence type="ECO:0000256" key="9">
    <source>
        <dbReference type="SAM" id="SignalP"/>
    </source>
</evidence>
<dbReference type="HOGENOM" id="CLU_000631_11_0_1"/>
<dbReference type="SUPFAM" id="SSF74650">
    <property type="entry name" value="Galactose mutarotase-like"/>
    <property type="match status" value="1"/>
</dbReference>
<dbReference type="InterPro" id="IPR000322">
    <property type="entry name" value="Glyco_hydro_31_TIM"/>
</dbReference>
<evidence type="ECO:0000256" key="2">
    <source>
        <dbReference type="ARBA" id="ARBA00007806"/>
    </source>
</evidence>
<dbReference type="eggNOG" id="KOG1065">
    <property type="taxonomic scope" value="Eukaryota"/>
</dbReference>
<dbReference type="PANTHER" id="PTHR22762">
    <property type="entry name" value="ALPHA-GLUCOSIDASE"/>
    <property type="match status" value="1"/>
</dbReference>
<dbReference type="CDD" id="cd14752">
    <property type="entry name" value="GH31_N"/>
    <property type="match status" value="1"/>
</dbReference>
<feature type="signal peptide" evidence="9">
    <location>
        <begin position="1"/>
        <end position="19"/>
    </location>
</feature>
<proteinExistence type="inferred from homology"/>
<dbReference type="Gene3D" id="3.20.20.80">
    <property type="entry name" value="Glycosidases"/>
    <property type="match status" value="2"/>
</dbReference>
<evidence type="ECO:0000256" key="6">
    <source>
        <dbReference type="ARBA" id="ARBA00023180"/>
    </source>
</evidence>
<feature type="domain" description="Glycosyl hydrolase family 31 C-terminal" evidence="11">
    <location>
        <begin position="787"/>
        <end position="878"/>
    </location>
</feature>
<name>M3CJH9_SPHMS</name>
<evidence type="ECO:0000256" key="8">
    <source>
        <dbReference type="RuleBase" id="RU361185"/>
    </source>
</evidence>
<gene>
    <name evidence="12" type="ORF">SEPMUDRAFT_61838</name>
</gene>
<keyword evidence="5 8" id="KW-0378">Hydrolase</keyword>
<reference evidence="12 13" key="1">
    <citation type="journal article" date="2012" name="PLoS Pathog.">
        <title>Diverse lifestyles and strategies of plant pathogenesis encoded in the genomes of eighteen Dothideomycetes fungi.</title>
        <authorList>
            <person name="Ohm R.A."/>
            <person name="Feau N."/>
            <person name="Henrissat B."/>
            <person name="Schoch C.L."/>
            <person name="Horwitz B.A."/>
            <person name="Barry K.W."/>
            <person name="Condon B.J."/>
            <person name="Copeland A.C."/>
            <person name="Dhillon B."/>
            <person name="Glaser F."/>
            <person name="Hesse C.N."/>
            <person name="Kosti I."/>
            <person name="LaButti K."/>
            <person name="Lindquist E.A."/>
            <person name="Lucas S."/>
            <person name="Salamov A.A."/>
            <person name="Bradshaw R.E."/>
            <person name="Ciuffetti L."/>
            <person name="Hamelin R.C."/>
            <person name="Kema G.H.J."/>
            <person name="Lawrence C."/>
            <person name="Scott J.A."/>
            <person name="Spatafora J.W."/>
            <person name="Turgeon B.G."/>
            <person name="de Wit P.J.G.M."/>
            <person name="Zhong S."/>
            <person name="Goodwin S.B."/>
            <person name="Grigoriev I.V."/>
        </authorList>
    </citation>
    <scope>NUCLEOTIDE SEQUENCE [LARGE SCALE GENOMIC DNA]</scope>
    <source>
        <strain evidence="12 13">SO2202</strain>
    </source>
</reference>
<comment type="catalytic activity">
    <reaction evidence="1">
        <text>Hydrolysis of terminal, non-reducing (1-&gt;4)-linked alpha-D-glucose residues with release of alpha-D-glucose.</text>
        <dbReference type="EC" id="3.2.1.20"/>
    </reaction>
</comment>
<dbReference type="OMA" id="PYVINHD"/>
<evidence type="ECO:0000256" key="5">
    <source>
        <dbReference type="ARBA" id="ARBA00022801"/>
    </source>
</evidence>
<dbReference type="InterPro" id="IPR017853">
    <property type="entry name" value="GH"/>
</dbReference>
<organism evidence="12 13">
    <name type="scientific">Sphaerulina musiva (strain SO2202)</name>
    <name type="common">Poplar stem canker fungus</name>
    <name type="synonym">Septoria musiva</name>
    <dbReference type="NCBI Taxonomy" id="692275"/>
    <lineage>
        <taxon>Eukaryota</taxon>
        <taxon>Fungi</taxon>
        <taxon>Dikarya</taxon>
        <taxon>Ascomycota</taxon>
        <taxon>Pezizomycotina</taxon>
        <taxon>Dothideomycetes</taxon>
        <taxon>Dothideomycetidae</taxon>
        <taxon>Mycosphaerellales</taxon>
        <taxon>Mycosphaerellaceae</taxon>
        <taxon>Sphaerulina</taxon>
    </lineage>
</organism>
<dbReference type="GO" id="GO:0004558">
    <property type="term" value="F:alpha-1,4-glucosidase activity"/>
    <property type="evidence" value="ECO:0007669"/>
    <property type="project" value="UniProtKB-EC"/>
</dbReference>
<dbReference type="InterPro" id="IPR011013">
    <property type="entry name" value="Gal_mutarotase_sf_dom"/>
</dbReference>
<evidence type="ECO:0000313" key="13">
    <source>
        <dbReference type="Proteomes" id="UP000016931"/>
    </source>
</evidence>
<evidence type="ECO:0000256" key="1">
    <source>
        <dbReference type="ARBA" id="ARBA00001657"/>
    </source>
</evidence>